<dbReference type="AlphaFoldDB" id="A0A1I4Y9Y2"/>
<accession>A0A1I4Y9Y2</accession>
<evidence type="ECO:0000313" key="2">
    <source>
        <dbReference type="Proteomes" id="UP000198769"/>
    </source>
</evidence>
<dbReference type="EMBL" id="FOVD01000003">
    <property type="protein sequence ID" value="SFN34866.1"/>
    <property type="molecule type" value="Genomic_DNA"/>
</dbReference>
<evidence type="ECO:0008006" key="3">
    <source>
        <dbReference type="Google" id="ProtNLM"/>
    </source>
</evidence>
<keyword evidence="2" id="KW-1185">Reference proteome</keyword>
<dbReference type="Proteomes" id="UP000198769">
    <property type="component" value="Unassembled WGS sequence"/>
</dbReference>
<dbReference type="OrthoDB" id="885476at2"/>
<reference evidence="2" key="1">
    <citation type="submission" date="2016-10" db="EMBL/GenBank/DDBJ databases">
        <authorList>
            <person name="Varghese N."/>
            <person name="Submissions S."/>
        </authorList>
    </citation>
    <scope>NUCLEOTIDE SEQUENCE [LARGE SCALE GENOMIC DNA]</scope>
    <source>
        <strain evidence="2">DSM 25575</strain>
    </source>
</reference>
<dbReference type="RefSeq" id="WP_090024537.1">
    <property type="nucleotide sequence ID" value="NZ_FOVD01000003.1"/>
</dbReference>
<gene>
    <name evidence="1" type="ORF">SAMN05421594_2252</name>
</gene>
<organism evidence="1 2">
    <name type="scientific">Chryseobacterium oleae</name>
    <dbReference type="NCBI Taxonomy" id="491207"/>
    <lineage>
        <taxon>Bacteria</taxon>
        <taxon>Pseudomonadati</taxon>
        <taxon>Bacteroidota</taxon>
        <taxon>Flavobacteriia</taxon>
        <taxon>Flavobacteriales</taxon>
        <taxon>Weeksellaceae</taxon>
        <taxon>Chryseobacterium group</taxon>
        <taxon>Chryseobacterium</taxon>
    </lineage>
</organism>
<name>A0A1I4Y9Y2_CHROL</name>
<protein>
    <recommendedName>
        <fullName evidence="3">DUF3592 domain-containing protein</fullName>
    </recommendedName>
</protein>
<proteinExistence type="predicted"/>
<sequence length="100" mass="11806">MNKKHLILVLLLIFAIYTYRNVLVYRPLLNIVSLAITNGNIINDKDVSRGNLIRPFSYYYEFSVNGKKYSNPSYDEKYKIGDTVVVEYNKEFPFMNRLKN</sequence>
<evidence type="ECO:0000313" key="1">
    <source>
        <dbReference type="EMBL" id="SFN34866.1"/>
    </source>
</evidence>